<sequence>MPPVRPRAQGAVMLIAGHPSEQHALEGMFDRAWRNGPVFRSMLVGACLVAPLAGCTEDPPAMAAAEAVPLGALPLELEVVQGGHSVRVGERALWAFRADTDLRSGMPASAAAVTADLDARDGLSPFAAWESPEKHDADELLPLDDRERGDEHGYAGCVAVDDCPRLSLWPGPMVHDPRRERVLIFYRKVVQFEDSAANQHVGSSIAVWRDDLAGRPVRPELGEGAEPTLLFGADGPRLAAAALTEDEFVYAFACDGQRGACMLLRSPLATALARDSWRFLGAEGEWMTSSRGAAELFAGAAAMSVHHSPHADAYVAVYADSEQSAVVLRTAPRLQGPWSDAAELYRPDAPAAPLRVRDAMLHPELAREAGAVDYLTFFAGPRDSPLEPGVRQLVEIHWE</sequence>
<dbReference type="InterPro" id="IPR025442">
    <property type="entry name" value="DUF4185"/>
</dbReference>
<evidence type="ECO:0000259" key="1">
    <source>
        <dbReference type="Pfam" id="PF13810"/>
    </source>
</evidence>
<comment type="caution">
    <text evidence="2">The sequence shown here is derived from an EMBL/GenBank/DDBJ whole genome shotgun (WGS) entry which is preliminary data.</text>
</comment>
<keyword evidence="3" id="KW-1185">Reference proteome</keyword>
<accession>A0ABS7U2P7</accession>
<dbReference type="EMBL" id="JAIRAU010000049">
    <property type="protein sequence ID" value="MBZ5714740.1"/>
    <property type="molecule type" value="Genomic_DNA"/>
</dbReference>
<dbReference type="RefSeq" id="WP_224196473.1">
    <property type="nucleotide sequence ID" value="NZ_JAIRAU010000049.1"/>
</dbReference>
<dbReference type="Pfam" id="PF13810">
    <property type="entry name" value="DUF4185"/>
    <property type="match status" value="1"/>
</dbReference>
<proteinExistence type="predicted"/>
<protein>
    <submittedName>
        <fullName evidence="2">DUF4185 domain-containing protein</fullName>
    </submittedName>
</protein>
<evidence type="ECO:0000313" key="3">
    <source>
        <dbReference type="Proteomes" id="UP001139031"/>
    </source>
</evidence>
<feature type="domain" description="DUF4185" evidence="1">
    <location>
        <begin position="239"/>
        <end position="345"/>
    </location>
</feature>
<organism evidence="2 3">
    <name type="scientific">Nannocystis pusilla</name>
    <dbReference type="NCBI Taxonomy" id="889268"/>
    <lineage>
        <taxon>Bacteria</taxon>
        <taxon>Pseudomonadati</taxon>
        <taxon>Myxococcota</taxon>
        <taxon>Polyangia</taxon>
        <taxon>Nannocystales</taxon>
        <taxon>Nannocystaceae</taxon>
        <taxon>Nannocystis</taxon>
    </lineage>
</organism>
<reference evidence="2" key="1">
    <citation type="submission" date="2021-08" db="EMBL/GenBank/DDBJ databases">
        <authorList>
            <person name="Stevens D.C."/>
        </authorList>
    </citation>
    <scope>NUCLEOTIDE SEQUENCE</scope>
    <source>
        <strain evidence="2">DSM 53165</strain>
    </source>
</reference>
<name>A0ABS7U2P7_9BACT</name>
<evidence type="ECO:0000313" key="2">
    <source>
        <dbReference type="EMBL" id="MBZ5714740.1"/>
    </source>
</evidence>
<dbReference type="Proteomes" id="UP001139031">
    <property type="component" value="Unassembled WGS sequence"/>
</dbReference>
<gene>
    <name evidence="2" type="ORF">K7C98_36380</name>
</gene>